<protein>
    <submittedName>
        <fullName evidence="3">Uncharacterized protein</fullName>
    </submittedName>
</protein>
<feature type="chain" id="PRO_5035843155" evidence="2">
    <location>
        <begin position="17"/>
        <end position="469"/>
    </location>
</feature>
<accession>A0A8S1EBR5</accession>
<reference evidence="3 4" key="1">
    <citation type="submission" date="2020-04" db="EMBL/GenBank/DDBJ databases">
        <authorList>
            <person name="Laetsch R D."/>
            <person name="Stevens L."/>
            <person name="Kumar S."/>
            <person name="Blaxter L. M."/>
        </authorList>
    </citation>
    <scope>NUCLEOTIDE SEQUENCE [LARGE SCALE GENOMIC DNA]</scope>
</reference>
<comment type="caution">
    <text evidence="3">The sequence shown here is derived from an EMBL/GenBank/DDBJ whole genome shotgun (WGS) entry which is preliminary data.</text>
</comment>
<dbReference type="EMBL" id="CADEPM010000001">
    <property type="protein sequence ID" value="CAB3397508.1"/>
    <property type="molecule type" value="Genomic_DNA"/>
</dbReference>
<evidence type="ECO:0000313" key="3">
    <source>
        <dbReference type="EMBL" id="CAB3397508.1"/>
    </source>
</evidence>
<gene>
    <name evidence="3" type="ORF">CBOVIS_LOCUS905</name>
</gene>
<feature type="region of interest" description="Disordered" evidence="1">
    <location>
        <begin position="156"/>
        <end position="211"/>
    </location>
</feature>
<name>A0A8S1EBR5_9PELO</name>
<dbReference type="AlphaFoldDB" id="A0A8S1EBR5"/>
<dbReference type="OrthoDB" id="5855801at2759"/>
<dbReference type="SUPFAM" id="SSF82895">
    <property type="entry name" value="TSP-1 type 1 repeat"/>
    <property type="match status" value="1"/>
</dbReference>
<feature type="compositionally biased region" description="Low complexity" evidence="1">
    <location>
        <begin position="162"/>
        <end position="211"/>
    </location>
</feature>
<proteinExistence type="predicted"/>
<evidence type="ECO:0000313" key="4">
    <source>
        <dbReference type="Proteomes" id="UP000494206"/>
    </source>
</evidence>
<dbReference type="InterPro" id="IPR036383">
    <property type="entry name" value="TSP1_rpt_sf"/>
</dbReference>
<dbReference type="InterPro" id="IPR000884">
    <property type="entry name" value="TSP1_rpt"/>
</dbReference>
<feature type="signal peptide" evidence="2">
    <location>
        <begin position="1"/>
        <end position="16"/>
    </location>
</feature>
<evidence type="ECO:0000256" key="2">
    <source>
        <dbReference type="SAM" id="SignalP"/>
    </source>
</evidence>
<evidence type="ECO:0000256" key="1">
    <source>
        <dbReference type="SAM" id="MobiDB-lite"/>
    </source>
</evidence>
<keyword evidence="4" id="KW-1185">Reference proteome</keyword>
<sequence length="469" mass="52531">MRWATIIAVVVFTVEAQYDPVISSSWSVWSPWSFCSNNVMIRVRACSTVRGYKCIGHNKEFQSCTSPPPRKNNLDYEDAESADREIAMRQLYQDYEPDTPEEAKSTSRENRNFHMISATSPVSPLDQPASFESLEIEDYPERRRVPQLPFSAFPSSSKEVVTTQAMTTTTTTTEKPTTTTTTTTETPTTTITTEAPSTTTTTTTTEEPTTTFTTTQPKIMTTEDIVITTDEIPVTVTPEIPSFEGTEFSGRYTLESPDPLPTITNNLEPMPPGTPESFPITPTESEEYSSSIHSVGSYAIRKEPTAPPRKNYGKIRRAQATTMATSETPITPEQIVYTTETPITHEQIVYTAPEGTKIALVTSQQNLQTFPRFMNEQRHHPRFRSRVIPNTSELPKIISDETEAILTVEITNKPLKKRKKNRRLKKINRLAKKDKIVAIIPTEIAVPALPSVVAQVISLFNKKGNKLMP</sequence>
<dbReference type="Proteomes" id="UP000494206">
    <property type="component" value="Unassembled WGS sequence"/>
</dbReference>
<dbReference type="PROSITE" id="PS50092">
    <property type="entry name" value="TSP1"/>
    <property type="match status" value="1"/>
</dbReference>
<organism evidence="3 4">
    <name type="scientific">Caenorhabditis bovis</name>
    <dbReference type="NCBI Taxonomy" id="2654633"/>
    <lineage>
        <taxon>Eukaryota</taxon>
        <taxon>Metazoa</taxon>
        <taxon>Ecdysozoa</taxon>
        <taxon>Nematoda</taxon>
        <taxon>Chromadorea</taxon>
        <taxon>Rhabditida</taxon>
        <taxon>Rhabditina</taxon>
        <taxon>Rhabditomorpha</taxon>
        <taxon>Rhabditoidea</taxon>
        <taxon>Rhabditidae</taxon>
        <taxon>Peloderinae</taxon>
        <taxon>Caenorhabditis</taxon>
    </lineage>
</organism>
<keyword evidence="2" id="KW-0732">Signal</keyword>